<dbReference type="RefSeq" id="WP_290290286.1">
    <property type="nucleotide sequence ID" value="NZ_CP047211.1"/>
</dbReference>
<dbReference type="Pfam" id="PF00496">
    <property type="entry name" value="SBP_bac_5"/>
    <property type="match status" value="1"/>
</dbReference>
<feature type="signal peptide" evidence="4">
    <location>
        <begin position="1"/>
        <end position="19"/>
    </location>
</feature>
<dbReference type="Proteomes" id="UP001595751">
    <property type="component" value="Unassembled WGS sequence"/>
</dbReference>
<dbReference type="Gene3D" id="3.90.76.10">
    <property type="entry name" value="Dipeptide-binding Protein, Domain 1"/>
    <property type="match status" value="1"/>
</dbReference>
<protein>
    <submittedName>
        <fullName evidence="6">ABC transporter substrate-binding protein</fullName>
    </submittedName>
</protein>
<dbReference type="Gene3D" id="3.10.105.10">
    <property type="entry name" value="Dipeptide-binding Protein, Domain 3"/>
    <property type="match status" value="1"/>
</dbReference>
<dbReference type="InterPro" id="IPR000914">
    <property type="entry name" value="SBP_5_dom"/>
</dbReference>
<evidence type="ECO:0000259" key="5">
    <source>
        <dbReference type="Pfam" id="PF00496"/>
    </source>
</evidence>
<keyword evidence="3 4" id="KW-0732">Signal</keyword>
<dbReference type="PANTHER" id="PTHR30290:SF9">
    <property type="entry name" value="OLIGOPEPTIDE-BINDING PROTEIN APPA"/>
    <property type="match status" value="1"/>
</dbReference>
<dbReference type="InterPro" id="IPR030678">
    <property type="entry name" value="Peptide/Ni-bd"/>
</dbReference>
<gene>
    <name evidence="6" type="ORF">ACFORJ_10215</name>
</gene>
<proteinExistence type="inferred from homology"/>
<dbReference type="PANTHER" id="PTHR30290">
    <property type="entry name" value="PERIPLASMIC BINDING COMPONENT OF ABC TRANSPORTER"/>
    <property type="match status" value="1"/>
</dbReference>
<sequence>MSVKKILVGFVAVGSLALAACGTGDAGDDGYPTTLKLADKDTADNFHPASGYGQTGISPIYDGLLKPDASAGSDVIPRLVPALAAEEPKANADASEWTVKLREGVTFHDGTAFDAADVKATYDVARDASKGSKVSMRYDVIDEVKVVDDNTVTFKLAYPYGGFASRLTLAIAPSELVGEGDVVNGPLGEKPVGTGAYSVTERTGDLVRYTANPDYWGGKPEVGEFLVTLASDDAARAQRVASGELDGAHVPPSVAKNFEGRSGVEVVTATTADWRGISLPKHPFLKDPAVRRALNLAVDRDAIVSGPLLGKGRAISTAVPEIYGDSHNPDATFGHDTAEAERILDEAGWRKGADGVREKDGVRAEIPLYYSGEDTLRRDVGIEFSAQMARIGVSFPTTASTWDDITPRLGEAAAVLGGGSAPWDVDMFAYDLLHTREAATSEYSNPGDYGSPELDAKLDEARRATDAGERARLYREAQAMYAENPSNIFLATIDHVYLAKENKWNRGSTILEPHIHGATWGPWWNLRDWKK</sequence>
<dbReference type="Gene3D" id="3.40.190.10">
    <property type="entry name" value="Periplasmic binding protein-like II"/>
    <property type="match status" value="1"/>
</dbReference>
<dbReference type="EMBL" id="JBHRZN010000003">
    <property type="protein sequence ID" value="MFC3850534.1"/>
    <property type="molecule type" value="Genomic_DNA"/>
</dbReference>
<evidence type="ECO:0000256" key="2">
    <source>
        <dbReference type="ARBA" id="ARBA00022448"/>
    </source>
</evidence>
<accession>A0ABV7ZRP1</accession>
<keyword evidence="7" id="KW-1185">Reference proteome</keyword>
<keyword evidence="2" id="KW-0813">Transport</keyword>
<dbReference type="PROSITE" id="PS51257">
    <property type="entry name" value="PROKAR_LIPOPROTEIN"/>
    <property type="match status" value="1"/>
</dbReference>
<evidence type="ECO:0000256" key="3">
    <source>
        <dbReference type="ARBA" id="ARBA00022729"/>
    </source>
</evidence>
<dbReference type="SUPFAM" id="SSF53850">
    <property type="entry name" value="Periplasmic binding protein-like II"/>
    <property type="match status" value="1"/>
</dbReference>
<comment type="similarity">
    <text evidence="1">Belongs to the bacterial solute-binding protein 5 family.</text>
</comment>
<evidence type="ECO:0000256" key="1">
    <source>
        <dbReference type="ARBA" id="ARBA00005695"/>
    </source>
</evidence>
<name>A0ABV7ZRP1_9CORY</name>
<dbReference type="InterPro" id="IPR039424">
    <property type="entry name" value="SBP_5"/>
</dbReference>
<reference evidence="7" key="1">
    <citation type="journal article" date="2019" name="Int. J. Syst. Evol. Microbiol.">
        <title>The Global Catalogue of Microorganisms (GCM) 10K type strain sequencing project: providing services to taxonomists for standard genome sequencing and annotation.</title>
        <authorList>
            <consortium name="The Broad Institute Genomics Platform"/>
            <consortium name="The Broad Institute Genome Sequencing Center for Infectious Disease"/>
            <person name="Wu L."/>
            <person name="Ma J."/>
        </authorList>
    </citation>
    <scope>NUCLEOTIDE SEQUENCE [LARGE SCALE GENOMIC DNA]</scope>
    <source>
        <strain evidence="7">CCUG 53252</strain>
    </source>
</reference>
<organism evidence="6 7">
    <name type="scientific">Corynebacterium hansenii</name>
    <dbReference type="NCBI Taxonomy" id="394964"/>
    <lineage>
        <taxon>Bacteria</taxon>
        <taxon>Bacillati</taxon>
        <taxon>Actinomycetota</taxon>
        <taxon>Actinomycetes</taxon>
        <taxon>Mycobacteriales</taxon>
        <taxon>Corynebacteriaceae</taxon>
        <taxon>Corynebacterium</taxon>
    </lineage>
</organism>
<evidence type="ECO:0000313" key="6">
    <source>
        <dbReference type="EMBL" id="MFC3850534.1"/>
    </source>
</evidence>
<dbReference type="PIRSF" id="PIRSF002741">
    <property type="entry name" value="MppA"/>
    <property type="match status" value="1"/>
</dbReference>
<feature type="chain" id="PRO_5047184992" evidence="4">
    <location>
        <begin position="20"/>
        <end position="531"/>
    </location>
</feature>
<comment type="caution">
    <text evidence="6">The sequence shown here is derived from an EMBL/GenBank/DDBJ whole genome shotgun (WGS) entry which is preliminary data.</text>
</comment>
<evidence type="ECO:0000313" key="7">
    <source>
        <dbReference type="Proteomes" id="UP001595751"/>
    </source>
</evidence>
<feature type="domain" description="Solute-binding protein family 5" evidence="5">
    <location>
        <begin position="79"/>
        <end position="437"/>
    </location>
</feature>
<evidence type="ECO:0000256" key="4">
    <source>
        <dbReference type="SAM" id="SignalP"/>
    </source>
</evidence>